<dbReference type="Pfam" id="PF20434">
    <property type="entry name" value="BD-FAE"/>
    <property type="match status" value="1"/>
</dbReference>
<proteinExistence type="predicted"/>
<dbReference type="HOGENOM" id="CLU_431990_0_0_0"/>
<evidence type="ECO:0000256" key="1">
    <source>
        <dbReference type="ARBA" id="ARBA00022801"/>
    </source>
</evidence>
<protein>
    <recommendedName>
        <fullName evidence="3">BD-FAE-like domain-containing protein</fullName>
    </recommendedName>
</protein>
<name>C1ADU6_GEMAT</name>
<reference evidence="5" key="1">
    <citation type="submission" date="2006-03" db="EMBL/GenBank/DDBJ databases">
        <title>Complete genome sequence of Gemmatimonas aurantiaca T-27 that represents a novel phylum Gemmatimonadetes.</title>
        <authorList>
            <person name="Takasaki K."/>
            <person name="Ichikawa N."/>
            <person name="Miura H."/>
            <person name="Matsushita S."/>
            <person name="Watanabe Y."/>
            <person name="Oguchi A."/>
            <person name="Ankai A."/>
            <person name="Yashiro I."/>
            <person name="Takahashi M."/>
            <person name="Terui Y."/>
            <person name="Fukui S."/>
            <person name="Yokoyama H."/>
            <person name="Tanikawa S."/>
            <person name="Hanada S."/>
            <person name="Kamagata Y."/>
            <person name="Fujita N."/>
        </authorList>
    </citation>
    <scope>NUCLEOTIDE SEQUENCE [LARGE SCALE GENOMIC DNA]</scope>
    <source>
        <strain evidence="5">T-27 / DSM 14586 / JCM 11422 / NBRC 100505</strain>
    </source>
</reference>
<dbReference type="eggNOG" id="COG0657">
    <property type="taxonomic scope" value="Bacteria"/>
</dbReference>
<gene>
    <name evidence="4" type="ordered locus">GAU_3631</name>
</gene>
<organism evidence="4 5">
    <name type="scientific">Gemmatimonas aurantiaca (strain DSM 14586 / JCM 11422 / NBRC 100505 / T-27)</name>
    <dbReference type="NCBI Taxonomy" id="379066"/>
    <lineage>
        <taxon>Bacteria</taxon>
        <taxon>Pseudomonadati</taxon>
        <taxon>Gemmatimonadota</taxon>
        <taxon>Gemmatimonadia</taxon>
        <taxon>Gemmatimonadales</taxon>
        <taxon>Gemmatimonadaceae</taxon>
        <taxon>Gemmatimonas</taxon>
    </lineage>
</organism>
<dbReference type="PANTHER" id="PTHR48081">
    <property type="entry name" value="AB HYDROLASE SUPERFAMILY PROTEIN C4A8.06C"/>
    <property type="match status" value="1"/>
</dbReference>
<dbReference type="InterPro" id="IPR049492">
    <property type="entry name" value="BD-FAE-like_dom"/>
</dbReference>
<dbReference type="STRING" id="379066.GAU_3631"/>
<dbReference type="EMBL" id="AP009153">
    <property type="protein sequence ID" value="BAH40673.1"/>
    <property type="molecule type" value="Genomic_DNA"/>
</dbReference>
<accession>C1ADU6</accession>
<sequence length="633" mass="69710">MGVQAEEGSTDYTFTQTLRTGSDGDSPPPSVSRVPSRFCMRKTMRFIGQLSWLCGALVSIRLLAPAPMLAQGAVSLQAARGQVILRAPGSACRVAMLDEQPAQRGADSLFRFTGVAPGGYRLLCGSPLEIYVQPAAELRVTLSTSTYPIFQGRGAGLNRYLIAQKAMNMELLSALWRERPSVFSREWTDAYDEDLRQLRRTPGMDDAFRERESMRLRFKHTFGRVTYPYFHWRESDERKIVSAPDLTALLSGVPLDDLRWSSLPEHTELLGALIHENARVELASDTMLQRGDARWMRAEFAAALTLLADSTLLRRTTTRLLANAIEENGSRGIDSVYGRWLALGVDSASRRRIDSLVAVDRGMEQGHHTESYRTIDGVAQRVHILRPEGVDSTVVTPAMLWFHGGSWASGTWWHSPGVMGALRENGVTVVGVELRTSNRFDSGPLEQVEDAMLAHEWIVRHASRLRIDSTRVGVAGFSSGATLATILGTRGLLPLPPLPVGDNPPTPTPATVRRYPAAVIAVGACVLPGGPAEDGFFRKVVGAQAVVSEFTPLMSIMAGQPPTLFVHATNDEYCDMKSVRSFVEQSVSYGNRVALSEVENAGHFFGFYHPAGQRQMRRAIQDALRDWGWMGAR</sequence>
<evidence type="ECO:0000259" key="3">
    <source>
        <dbReference type="Pfam" id="PF20434"/>
    </source>
</evidence>
<dbReference type="AlphaFoldDB" id="C1ADU6"/>
<dbReference type="SUPFAM" id="SSF53474">
    <property type="entry name" value="alpha/beta-Hydrolases"/>
    <property type="match status" value="1"/>
</dbReference>
<dbReference type="InterPro" id="IPR050300">
    <property type="entry name" value="GDXG_lipolytic_enzyme"/>
</dbReference>
<dbReference type="OrthoDB" id="9794445at2"/>
<evidence type="ECO:0000313" key="4">
    <source>
        <dbReference type="EMBL" id="BAH40673.1"/>
    </source>
</evidence>
<evidence type="ECO:0000256" key="2">
    <source>
        <dbReference type="SAM" id="MobiDB-lite"/>
    </source>
</evidence>
<dbReference type="GO" id="GO:0016787">
    <property type="term" value="F:hydrolase activity"/>
    <property type="evidence" value="ECO:0007669"/>
    <property type="project" value="UniProtKB-KW"/>
</dbReference>
<dbReference type="Gene3D" id="3.40.50.1820">
    <property type="entry name" value="alpha/beta hydrolase"/>
    <property type="match status" value="1"/>
</dbReference>
<evidence type="ECO:0000313" key="5">
    <source>
        <dbReference type="Proteomes" id="UP000002209"/>
    </source>
</evidence>
<dbReference type="InterPro" id="IPR029058">
    <property type="entry name" value="AB_hydrolase_fold"/>
</dbReference>
<keyword evidence="5" id="KW-1185">Reference proteome</keyword>
<feature type="compositionally biased region" description="Low complexity" evidence="2">
    <location>
        <begin position="21"/>
        <end position="34"/>
    </location>
</feature>
<feature type="region of interest" description="Disordered" evidence="2">
    <location>
        <begin position="1"/>
        <end position="34"/>
    </location>
</feature>
<dbReference type="Proteomes" id="UP000002209">
    <property type="component" value="Chromosome"/>
</dbReference>
<feature type="compositionally biased region" description="Polar residues" evidence="2">
    <location>
        <begin position="10"/>
        <end position="20"/>
    </location>
</feature>
<keyword evidence="1" id="KW-0378">Hydrolase</keyword>
<feature type="domain" description="BD-FAE-like" evidence="3">
    <location>
        <begin position="395"/>
        <end position="490"/>
    </location>
</feature>
<dbReference type="KEGG" id="gau:GAU_3631"/>